<organism evidence="2 3">
    <name type="scientific">Mycena maculata</name>
    <dbReference type="NCBI Taxonomy" id="230809"/>
    <lineage>
        <taxon>Eukaryota</taxon>
        <taxon>Fungi</taxon>
        <taxon>Dikarya</taxon>
        <taxon>Basidiomycota</taxon>
        <taxon>Agaricomycotina</taxon>
        <taxon>Agaricomycetes</taxon>
        <taxon>Agaricomycetidae</taxon>
        <taxon>Agaricales</taxon>
        <taxon>Marasmiineae</taxon>
        <taxon>Mycenaceae</taxon>
        <taxon>Mycena</taxon>
    </lineage>
</organism>
<gene>
    <name evidence="2" type="ORF">DFH07DRAFT_414498</name>
</gene>
<sequence>MRRRNVTKLSTPDPISSSSSRRPTAPWSDVIDIPSSDDELDSYRKPKATANGKSRSKPHGSTTNSSSSNLAMPSPNQPSRKRPIPVTPSILPPSDPFPQSTGTTGYQPELEDDAGSVPPIATLGDTSCEPDSSPSSLKAKERPRPKPRPKKPLPPLLDHYEPLKLVEAEGFGGDRDTLMMPPPDLPNTSLGPALSLNSVPSSSIGPAPDALPDPAVATGAPPDKPPKKSRKKQGGEEGEKPAKKPRAKKAKKDAEGDQGAQDKPKKGKGKEKEEFKSAEFILDDDDEPMLPVEGAPPPPLAPLSNTSMDIVLPGSKPVSVISIPDSQPDEELVPLVGEKRKRVDEEDGDGKKKGKAEKKSKKAKTAGAVSDKEKTKKKAPAKKAKGRVVMSDDEEDGPALVPANDAIVDLECAFPPNDGMDVDLDLGGPIPDRTVSPVQPISDAEEEAPPKKTKAKKKQAKKTTVSDSEAEGDESFQNKPDVSTS</sequence>
<dbReference type="EMBL" id="JARJLG010000044">
    <property type="protein sequence ID" value="KAJ7761952.1"/>
    <property type="molecule type" value="Genomic_DNA"/>
</dbReference>
<feature type="compositionally biased region" description="Polar residues" evidence="1">
    <location>
        <begin position="97"/>
        <end position="106"/>
    </location>
</feature>
<dbReference type="AlphaFoldDB" id="A0AAD7JCF1"/>
<evidence type="ECO:0000313" key="3">
    <source>
        <dbReference type="Proteomes" id="UP001215280"/>
    </source>
</evidence>
<feature type="compositionally biased region" description="Basic and acidic residues" evidence="1">
    <location>
        <begin position="158"/>
        <end position="177"/>
    </location>
</feature>
<proteinExistence type="predicted"/>
<feature type="compositionally biased region" description="Basic residues" evidence="1">
    <location>
        <begin position="352"/>
        <end position="364"/>
    </location>
</feature>
<evidence type="ECO:0000256" key="1">
    <source>
        <dbReference type="SAM" id="MobiDB-lite"/>
    </source>
</evidence>
<keyword evidence="3" id="KW-1185">Reference proteome</keyword>
<feature type="compositionally biased region" description="Basic residues" evidence="1">
    <location>
        <begin position="375"/>
        <end position="386"/>
    </location>
</feature>
<feature type="compositionally biased region" description="Basic and acidic residues" evidence="1">
    <location>
        <begin position="233"/>
        <end position="242"/>
    </location>
</feature>
<evidence type="ECO:0000313" key="2">
    <source>
        <dbReference type="EMBL" id="KAJ7761952.1"/>
    </source>
</evidence>
<feature type="compositionally biased region" description="Polar residues" evidence="1">
    <location>
        <begin position="59"/>
        <end position="71"/>
    </location>
</feature>
<feature type="compositionally biased region" description="Low complexity" evidence="1">
    <location>
        <begin position="206"/>
        <end position="217"/>
    </location>
</feature>
<dbReference type="Proteomes" id="UP001215280">
    <property type="component" value="Unassembled WGS sequence"/>
</dbReference>
<accession>A0AAD7JCF1</accession>
<feature type="compositionally biased region" description="Polar residues" evidence="1">
    <location>
        <begin position="186"/>
        <end position="204"/>
    </location>
</feature>
<protein>
    <submittedName>
        <fullName evidence="2">Uncharacterized protein</fullName>
    </submittedName>
</protein>
<feature type="compositionally biased region" description="Polar residues" evidence="1">
    <location>
        <begin position="475"/>
        <end position="485"/>
    </location>
</feature>
<name>A0AAD7JCF1_9AGAR</name>
<reference evidence="2" key="1">
    <citation type="submission" date="2023-03" db="EMBL/GenBank/DDBJ databases">
        <title>Massive genome expansion in bonnet fungi (Mycena s.s.) driven by repeated elements and novel gene families across ecological guilds.</title>
        <authorList>
            <consortium name="Lawrence Berkeley National Laboratory"/>
            <person name="Harder C.B."/>
            <person name="Miyauchi S."/>
            <person name="Viragh M."/>
            <person name="Kuo A."/>
            <person name="Thoen E."/>
            <person name="Andreopoulos B."/>
            <person name="Lu D."/>
            <person name="Skrede I."/>
            <person name="Drula E."/>
            <person name="Henrissat B."/>
            <person name="Morin E."/>
            <person name="Kohler A."/>
            <person name="Barry K."/>
            <person name="LaButti K."/>
            <person name="Morin E."/>
            <person name="Salamov A."/>
            <person name="Lipzen A."/>
            <person name="Mereny Z."/>
            <person name="Hegedus B."/>
            <person name="Baldrian P."/>
            <person name="Stursova M."/>
            <person name="Weitz H."/>
            <person name="Taylor A."/>
            <person name="Grigoriev I.V."/>
            <person name="Nagy L.G."/>
            <person name="Martin F."/>
            <person name="Kauserud H."/>
        </authorList>
    </citation>
    <scope>NUCLEOTIDE SEQUENCE</scope>
    <source>
        <strain evidence="2">CBHHK188m</strain>
    </source>
</reference>
<feature type="region of interest" description="Disordered" evidence="1">
    <location>
        <begin position="1"/>
        <end position="485"/>
    </location>
</feature>
<feature type="compositionally biased region" description="Basic residues" evidence="1">
    <location>
        <begin position="451"/>
        <end position="461"/>
    </location>
</feature>
<comment type="caution">
    <text evidence="2">The sequence shown here is derived from an EMBL/GenBank/DDBJ whole genome shotgun (WGS) entry which is preliminary data.</text>
</comment>
<feature type="compositionally biased region" description="Basic and acidic residues" evidence="1">
    <location>
        <begin position="252"/>
        <end position="277"/>
    </location>
</feature>
<feature type="compositionally biased region" description="Low complexity" evidence="1">
    <location>
        <begin position="10"/>
        <end position="28"/>
    </location>
</feature>